<dbReference type="Proteomes" id="UP000008068">
    <property type="component" value="Unassembled WGS sequence"/>
</dbReference>
<dbReference type="HOGENOM" id="CLU_047050_0_0_1"/>
<dbReference type="AlphaFoldDB" id="G0MZW0"/>
<evidence type="ECO:0000313" key="3">
    <source>
        <dbReference type="Proteomes" id="UP000008068"/>
    </source>
</evidence>
<accession>G0MZW0</accession>
<dbReference type="OMA" id="MNGMETR"/>
<sequence>MLKLVFFFFTLLSALSHCFVLDSLTALNNQYPVGKNSRIYLVSAGTAEQMLEVQLITMNSKEIRNGTILTTPTAIGSLNPFIPSEDNDQLIVTVPVNLTGWLYITEETDLNVYAMSQNSSTINFQPGTNFFFNLYFPAFGTIPIAKNVVISNSVSLRGYVGVPEENGVKFFDSASISDLTTYDSLQLAMQIFHFKSNGVDVKYEINYGVREGFSTQSSGLLMTRAFPIQYSRLTQVYDVDNRYNDNITLYMVTRFDNTKLYYITIRLSYSDKTPDQVFQMNSTSDTVIQSISPFATIKIDPQGPFAIQYRLQNENPKPTTLAYQTTTQAGNRWGILFLIAVVLTRLREA</sequence>
<name>G0MZW0_CAEBE</name>
<feature type="chain" id="PRO_5003404382" evidence="1">
    <location>
        <begin position="19"/>
        <end position="349"/>
    </location>
</feature>
<organism evidence="3">
    <name type="scientific">Caenorhabditis brenneri</name>
    <name type="common">Nematode worm</name>
    <dbReference type="NCBI Taxonomy" id="135651"/>
    <lineage>
        <taxon>Eukaryota</taxon>
        <taxon>Metazoa</taxon>
        <taxon>Ecdysozoa</taxon>
        <taxon>Nematoda</taxon>
        <taxon>Chromadorea</taxon>
        <taxon>Rhabditida</taxon>
        <taxon>Rhabditina</taxon>
        <taxon>Rhabditomorpha</taxon>
        <taxon>Rhabditoidea</taxon>
        <taxon>Rhabditidae</taxon>
        <taxon>Peloderinae</taxon>
        <taxon>Caenorhabditis</taxon>
    </lineage>
</organism>
<dbReference type="OrthoDB" id="5892544at2759"/>
<dbReference type="EMBL" id="GL379823">
    <property type="protein sequence ID" value="EGT48654.1"/>
    <property type="molecule type" value="Genomic_DNA"/>
</dbReference>
<keyword evidence="1" id="KW-0732">Signal</keyword>
<keyword evidence="3" id="KW-1185">Reference proteome</keyword>
<feature type="signal peptide" evidence="1">
    <location>
        <begin position="1"/>
        <end position="18"/>
    </location>
</feature>
<reference evidence="3" key="1">
    <citation type="submission" date="2011-07" db="EMBL/GenBank/DDBJ databases">
        <authorList>
            <consortium name="Caenorhabditis brenneri Sequencing and Analysis Consortium"/>
            <person name="Wilson R.K."/>
        </authorList>
    </citation>
    <scope>NUCLEOTIDE SEQUENCE [LARGE SCALE GENOMIC DNA]</scope>
    <source>
        <strain evidence="3">PB2801</strain>
    </source>
</reference>
<evidence type="ECO:0000313" key="2">
    <source>
        <dbReference type="EMBL" id="EGT48654.1"/>
    </source>
</evidence>
<gene>
    <name evidence="2" type="ORF">CAEBREN_20669</name>
</gene>
<evidence type="ECO:0000256" key="1">
    <source>
        <dbReference type="SAM" id="SignalP"/>
    </source>
</evidence>
<protein>
    <submittedName>
        <fullName evidence="2">Uncharacterized protein</fullName>
    </submittedName>
</protein>
<dbReference type="InParanoid" id="G0MZW0"/>
<dbReference type="eggNOG" id="ENOG502TJCN">
    <property type="taxonomic scope" value="Eukaryota"/>
</dbReference>
<proteinExistence type="predicted"/>